<reference evidence="2 3" key="1">
    <citation type="submission" date="2024-08" db="EMBL/GenBank/DDBJ databases">
        <authorList>
            <person name="Cucini C."/>
            <person name="Frati F."/>
        </authorList>
    </citation>
    <scope>NUCLEOTIDE SEQUENCE [LARGE SCALE GENOMIC DNA]</scope>
</reference>
<dbReference type="Proteomes" id="UP001642540">
    <property type="component" value="Unassembled WGS sequence"/>
</dbReference>
<gene>
    <name evidence="2" type="ORF">ODALV1_LOCUS11542</name>
</gene>
<organism evidence="2 3">
    <name type="scientific">Orchesella dallaii</name>
    <dbReference type="NCBI Taxonomy" id="48710"/>
    <lineage>
        <taxon>Eukaryota</taxon>
        <taxon>Metazoa</taxon>
        <taxon>Ecdysozoa</taxon>
        <taxon>Arthropoda</taxon>
        <taxon>Hexapoda</taxon>
        <taxon>Collembola</taxon>
        <taxon>Entomobryomorpha</taxon>
        <taxon>Entomobryoidea</taxon>
        <taxon>Orchesellidae</taxon>
        <taxon>Orchesellinae</taxon>
        <taxon>Orchesella</taxon>
    </lineage>
</organism>
<keyword evidence="3" id="KW-1185">Reference proteome</keyword>
<keyword evidence="1" id="KW-1133">Transmembrane helix</keyword>
<proteinExistence type="predicted"/>
<name>A0ABP1QLE5_9HEXA</name>
<evidence type="ECO:0000256" key="1">
    <source>
        <dbReference type="SAM" id="Phobius"/>
    </source>
</evidence>
<feature type="transmembrane region" description="Helical" evidence="1">
    <location>
        <begin position="38"/>
        <end position="59"/>
    </location>
</feature>
<evidence type="ECO:0000313" key="2">
    <source>
        <dbReference type="EMBL" id="CAL8103745.1"/>
    </source>
</evidence>
<protein>
    <submittedName>
        <fullName evidence="2">Uncharacterized protein</fullName>
    </submittedName>
</protein>
<comment type="caution">
    <text evidence="2">The sequence shown here is derived from an EMBL/GenBank/DDBJ whole genome shotgun (WGS) entry which is preliminary data.</text>
</comment>
<evidence type="ECO:0000313" key="3">
    <source>
        <dbReference type="Proteomes" id="UP001642540"/>
    </source>
</evidence>
<keyword evidence="1" id="KW-0472">Membrane</keyword>
<accession>A0ABP1QLE5</accession>
<keyword evidence="1" id="KW-0812">Transmembrane</keyword>
<dbReference type="EMBL" id="CAXLJM020000035">
    <property type="protein sequence ID" value="CAL8103745.1"/>
    <property type="molecule type" value="Genomic_DNA"/>
</dbReference>
<sequence>MNILASTKAKSVKGEDQDNGHTTIEIARGEALERHSRFNISLILSLIITFYWLSTQIFVTSPIDGGSTNETVTTNGDHKNAATTEHANNFPIANFQPAGKPDKEFWISLKPTIEIDRTKPYDDGCRDKNGRVYCRTPFHGEVAEDNQNCIIYTFISDESNQNQSDTFEFEMELLNNTTCNVVAVRNMPVETLPPIQQRNARFTIINGESDEGSKAVMEDKYFGLIMAAEIFWVDENSIADVESKIGLDTRMIMLKFKFELKRMVEGVAQRVLNIFEQVQRKGFRLAKTNSSCSKVDNGDCVVEYYFLNANYLWEYISVPNNDKREEAQ</sequence>